<keyword evidence="3 5" id="KW-1133">Transmembrane helix</keyword>
<dbReference type="CDD" id="cd03386">
    <property type="entry name" value="PAP2_Aur1_like"/>
    <property type="match status" value="1"/>
</dbReference>
<evidence type="ECO:0000259" key="6">
    <source>
        <dbReference type="SMART" id="SM00014"/>
    </source>
</evidence>
<evidence type="ECO:0000256" key="3">
    <source>
        <dbReference type="ARBA" id="ARBA00022989"/>
    </source>
</evidence>
<dbReference type="Proteomes" id="UP000510869">
    <property type="component" value="Chromosome"/>
</dbReference>
<name>A0A7D6H2B6_9EURY</name>
<evidence type="ECO:0000256" key="1">
    <source>
        <dbReference type="ARBA" id="ARBA00004141"/>
    </source>
</evidence>
<reference evidence="7 8" key="1">
    <citation type="submission" date="2020-07" db="EMBL/GenBank/DDBJ databases">
        <title>Natrinema (YPL30) sp. nov. and Haloterrigena xxxxxx (YPL8) sp. nov., isolated from a salt mine.</title>
        <authorList>
            <person name="Cui H."/>
        </authorList>
    </citation>
    <scope>NUCLEOTIDE SEQUENCE [LARGE SCALE GENOMIC DNA]</scope>
    <source>
        <strain evidence="7 8">YPL13</strain>
    </source>
</reference>
<feature type="transmembrane region" description="Helical" evidence="5">
    <location>
        <begin position="44"/>
        <end position="61"/>
    </location>
</feature>
<dbReference type="InterPro" id="IPR052185">
    <property type="entry name" value="IPC_Synthase-Related"/>
</dbReference>
<dbReference type="RefSeq" id="WP_180840756.1">
    <property type="nucleotide sequence ID" value="NZ_CP059154.1"/>
</dbReference>
<dbReference type="Pfam" id="PF14378">
    <property type="entry name" value="PAP2_3"/>
    <property type="match status" value="1"/>
</dbReference>
<dbReference type="InterPro" id="IPR000326">
    <property type="entry name" value="PAP2/HPO"/>
</dbReference>
<feature type="transmembrane region" description="Helical" evidence="5">
    <location>
        <begin position="106"/>
        <end position="125"/>
    </location>
</feature>
<dbReference type="GeneID" id="56144741"/>
<dbReference type="InterPro" id="IPR036938">
    <property type="entry name" value="PAP2/HPO_sf"/>
</dbReference>
<evidence type="ECO:0000313" key="7">
    <source>
        <dbReference type="EMBL" id="QLK25567.1"/>
    </source>
</evidence>
<evidence type="ECO:0000256" key="4">
    <source>
        <dbReference type="ARBA" id="ARBA00023136"/>
    </source>
</evidence>
<dbReference type="SMART" id="SM00014">
    <property type="entry name" value="acidPPc"/>
    <property type="match status" value="1"/>
</dbReference>
<keyword evidence="2 5" id="KW-0812">Transmembrane</keyword>
<keyword evidence="8" id="KW-1185">Reference proteome</keyword>
<feature type="domain" description="Phosphatidic acid phosphatase type 2/haloperoxidase" evidence="6">
    <location>
        <begin position="143"/>
        <end position="257"/>
    </location>
</feature>
<dbReference type="OrthoDB" id="329477at2157"/>
<feature type="transmembrane region" description="Helical" evidence="5">
    <location>
        <begin position="6"/>
        <end position="24"/>
    </location>
</feature>
<gene>
    <name evidence="7" type="ORF">HYG81_16010</name>
</gene>
<evidence type="ECO:0000256" key="5">
    <source>
        <dbReference type="SAM" id="Phobius"/>
    </source>
</evidence>
<feature type="transmembrane region" description="Helical" evidence="5">
    <location>
        <begin position="216"/>
        <end position="236"/>
    </location>
</feature>
<dbReference type="InterPro" id="IPR026841">
    <property type="entry name" value="Aur1/Ipt1"/>
</dbReference>
<dbReference type="Gene3D" id="1.20.144.10">
    <property type="entry name" value="Phosphatidic acid phosphatase type 2/haloperoxidase"/>
    <property type="match status" value="1"/>
</dbReference>
<dbReference type="EMBL" id="CP059154">
    <property type="protein sequence ID" value="QLK25567.1"/>
    <property type="molecule type" value="Genomic_DNA"/>
</dbReference>
<dbReference type="SUPFAM" id="SSF48317">
    <property type="entry name" value="Acid phosphatase/Vanadium-dependent haloperoxidase"/>
    <property type="match status" value="1"/>
</dbReference>
<evidence type="ECO:0000256" key="2">
    <source>
        <dbReference type="ARBA" id="ARBA00022692"/>
    </source>
</evidence>
<evidence type="ECO:0000313" key="8">
    <source>
        <dbReference type="Proteomes" id="UP000510869"/>
    </source>
</evidence>
<keyword evidence="4 5" id="KW-0472">Membrane</keyword>
<dbReference type="PANTHER" id="PTHR31310">
    <property type="match status" value="1"/>
</dbReference>
<sequence length="290" mass="32836">MLAEVLTQLVIVIAILVPVSIILFIGRERLAQTRTEWRSRLRTVAPVVAVLLVVLLINRVARQTAPKLSREVGIRLTWAFYEIEGEFILIFQSIQTAEMSAYFSSIYIYGYTFLLIFPIIAYFTLSDTRIFRRLLTAYALNYAIGLVLYIAVIAYGPRNVMPAELTERMLYDTNPQYQFLTQEVNASTNVFPSLHTSLSATVAAFAWQTRAAFPRWVPVAIVLAISVAISTMYLGIHWGLDVTAGLVLAAGSVALSDQLVDRWSLEELAEMLGDRFPWLQERLPWLQEHD</sequence>
<accession>A0A7D6H2B6</accession>
<dbReference type="KEGG" id="nay:HYG81_16010"/>
<protein>
    <submittedName>
        <fullName evidence="7">Inositol phosphorylceramide synthase</fullName>
    </submittedName>
</protein>
<dbReference type="AlphaFoldDB" id="A0A7D6H2B6"/>
<dbReference type="GO" id="GO:0016020">
    <property type="term" value="C:membrane"/>
    <property type="evidence" value="ECO:0007669"/>
    <property type="project" value="UniProtKB-SubCell"/>
</dbReference>
<dbReference type="PANTHER" id="PTHR31310:SF7">
    <property type="entry name" value="PA-PHOSPHATASE RELATED-FAMILY PROTEIN DDB_G0268928"/>
    <property type="match status" value="1"/>
</dbReference>
<feature type="transmembrane region" description="Helical" evidence="5">
    <location>
        <begin position="137"/>
        <end position="156"/>
    </location>
</feature>
<organism evidence="7 8">
    <name type="scientific">Natrinema zhouii</name>
    <dbReference type="NCBI Taxonomy" id="1710539"/>
    <lineage>
        <taxon>Archaea</taxon>
        <taxon>Methanobacteriati</taxon>
        <taxon>Methanobacteriota</taxon>
        <taxon>Stenosarchaea group</taxon>
        <taxon>Halobacteria</taxon>
        <taxon>Halobacteriales</taxon>
        <taxon>Natrialbaceae</taxon>
        <taxon>Natrinema</taxon>
    </lineage>
</organism>
<proteinExistence type="predicted"/>
<comment type="subcellular location">
    <subcellularLocation>
        <location evidence="1">Membrane</location>
        <topology evidence="1">Multi-pass membrane protein</topology>
    </subcellularLocation>
</comment>